<evidence type="ECO:0000256" key="3">
    <source>
        <dbReference type="ARBA" id="ARBA00015565"/>
    </source>
</evidence>
<keyword evidence="6" id="KW-0597">Phosphoprotein</keyword>
<evidence type="ECO:0000256" key="6">
    <source>
        <dbReference type="ARBA" id="ARBA00022553"/>
    </source>
</evidence>
<evidence type="ECO:0000256" key="5">
    <source>
        <dbReference type="ARBA" id="ARBA00022490"/>
    </source>
</evidence>
<comment type="subcellular location">
    <subcellularLocation>
        <location evidence="2">Cytoplasm</location>
    </subcellularLocation>
</comment>
<name>A0A9X2BFK2_9VIBR</name>
<dbReference type="GO" id="GO:0016301">
    <property type="term" value="F:kinase activity"/>
    <property type="evidence" value="ECO:0007669"/>
    <property type="project" value="UniProtKB-KW"/>
</dbReference>
<dbReference type="Proteomes" id="UP001139559">
    <property type="component" value="Unassembled WGS sequence"/>
</dbReference>
<evidence type="ECO:0000256" key="8">
    <source>
        <dbReference type="ARBA" id="ARBA00022679"/>
    </source>
</evidence>
<keyword evidence="7" id="KW-0762">Sugar transport</keyword>
<dbReference type="PROSITE" id="PS51094">
    <property type="entry name" value="PTS_EIIA_TYPE_2"/>
    <property type="match status" value="1"/>
</dbReference>
<dbReference type="InterPro" id="IPR002178">
    <property type="entry name" value="PTS_EIIA_type-2_dom"/>
</dbReference>
<dbReference type="PANTHER" id="PTHR30181">
    <property type="entry name" value="MANNITOL PERMEASE IIC COMPONENT"/>
    <property type="match status" value="1"/>
</dbReference>
<dbReference type="InterPro" id="IPR001020">
    <property type="entry name" value="PTS_HPr_His_P_site"/>
</dbReference>
<dbReference type="Gene3D" id="3.30.1340.10">
    <property type="entry name" value="HPr-like"/>
    <property type="match status" value="1"/>
</dbReference>
<dbReference type="NCBIfam" id="NF008319">
    <property type="entry name" value="PRK11109.1"/>
    <property type="match status" value="1"/>
</dbReference>
<evidence type="ECO:0000256" key="4">
    <source>
        <dbReference type="ARBA" id="ARBA00022448"/>
    </source>
</evidence>
<dbReference type="InterPro" id="IPR016152">
    <property type="entry name" value="PTrfase/Anion_transptr"/>
</dbReference>
<keyword evidence="14" id="KW-1185">Reference proteome</keyword>
<protein>
    <recommendedName>
        <fullName evidence="3">Multiphosphoryl transfer protein</fullName>
    </recommendedName>
</protein>
<organism evidence="13 14">
    <name type="scientific">Vibrio amylolyticus</name>
    <dbReference type="NCBI Taxonomy" id="2847292"/>
    <lineage>
        <taxon>Bacteria</taxon>
        <taxon>Pseudomonadati</taxon>
        <taxon>Pseudomonadota</taxon>
        <taxon>Gammaproteobacteria</taxon>
        <taxon>Vibrionales</taxon>
        <taxon>Vibrionaceae</taxon>
        <taxon>Vibrio</taxon>
    </lineage>
</organism>
<keyword evidence="8" id="KW-0808">Transferase</keyword>
<dbReference type="CDD" id="cd00367">
    <property type="entry name" value="PTS-HPr_like"/>
    <property type="match status" value="1"/>
</dbReference>
<dbReference type="PROSITE" id="PS51350">
    <property type="entry name" value="PTS_HPR_DOM"/>
    <property type="match status" value="1"/>
</dbReference>
<feature type="domain" description="PTS EIIA type-2" evidence="11">
    <location>
        <begin position="2"/>
        <end position="142"/>
    </location>
</feature>
<keyword evidence="10" id="KW-0418">Kinase</keyword>
<dbReference type="InterPro" id="IPR050893">
    <property type="entry name" value="Sugar_PTS"/>
</dbReference>
<evidence type="ECO:0000313" key="13">
    <source>
        <dbReference type="EMBL" id="MCK6261906.1"/>
    </source>
</evidence>
<dbReference type="InterPro" id="IPR000032">
    <property type="entry name" value="HPr-like"/>
</dbReference>
<proteinExistence type="predicted"/>
<evidence type="ECO:0000259" key="11">
    <source>
        <dbReference type="PROSITE" id="PS51094"/>
    </source>
</evidence>
<keyword evidence="5" id="KW-0963">Cytoplasm</keyword>
<dbReference type="FunFam" id="3.40.930.10:FF:000006">
    <property type="entry name" value="Fructose-specific PTS system IIA component"/>
    <property type="match status" value="1"/>
</dbReference>
<dbReference type="PANTHER" id="PTHR30181:SF3">
    <property type="entry name" value="MULTIPHOSPHORYL TRANSFER PROTEIN"/>
    <property type="match status" value="1"/>
</dbReference>
<dbReference type="NCBIfam" id="TIGR01003">
    <property type="entry name" value="PTS_HPr_family"/>
    <property type="match status" value="1"/>
</dbReference>
<reference evidence="13" key="1">
    <citation type="submission" date="2021-11" db="EMBL/GenBank/DDBJ databases">
        <title>Vibrio ZSDE26 sp. nov. and Vibrio ZSDZ34 sp. nov., isolated from coastal seawater in Qingdao.</title>
        <authorList>
            <person name="Zhang P."/>
        </authorList>
    </citation>
    <scope>NUCLEOTIDE SEQUENCE</scope>
    <source>
        <strain evidence="13">ZSDE26</strain>
    </source>
</reference>
<sequence length="390" mass="41590">MLTLTTNDITLNQSFSDKTEAIRSIASDLSAKGYVKGGYVEGMLAREAQNSTYLGNGIAIPHGTTQTRDLVSKTGVTLYHFPEGINWGDENTVYVAIGIAAQSDEHLGILKQLTNVLSGDDVEEQLRQAKTEEQLIAILNGEAQSKLSISPAHIQLQFPATDMIQMNAVASGLLRNQDCVEPEFISNVINKTPTHLGSGVWLVSSESAVKQTAISVVTTSQPFNMDNTPVNALIAVSACNQLHQSALETLTELVFNKQLATLLSKSEEQLVALFSNNGSKETQSSAVIGSDSKDSDSGLISRGEFKIKNAHGLHARPGAMLVAEAKKFESTIQVSNLDSDSAPVNAKSLMKVISLGVKHGYTLKFTADGQDSKQAIESIGKAIESGLGEG</sequence>
<feature type="domain" description="HPr" evidence="12">
    <location>
        <begin position="300"/>
        <end position="390"/>
    </location>
</feature>
<dbReference type="Pfam" id="PF00359">
    <property type="entry name" value="PTS_EIIA_2"/>
    <property type="match status" value="1"/>
</dbReference>
<dbReference type="RefSeq" id="WP_248007023.1">
    <property type="nucleotide sequence ID" value="NZ_JAJHVV010000001.1"/>
</dbReference>
<evidence type="ECO:0000256" key="7">
    <source>
        <dbReference type="ARBA" id="ARBA00022597"/>
    </source>
</evidence>
<evidence type="ECO:0000259" key="12">
    <source>
        <dbReference type="PROSITE" id="PS51350"/>
    </source>
</evidence>
<dbReference type="PROSITE" id="PS00372">
    <property type="entry name" value="PTS_EIIA_TYPE_2_HIS"/>
    <property type="match status" value="1"/>
</dbReference>
<dbReference type="GO" id="GO:0005737">
    <property type="term" value="C:cytoplasm"/>
    <property type="evidence" value="ECO:0007669"/>
    <property type="project" value="UniProtKB-SubCell"/>
</dbReference>
<dbReference type="SUPFAM" id="SSF55594">
    <property type="entry name" value="HPr-like"/>
    <property type="match status" value="1"/>
</dbReference>
<evidence type="ECO:0000256" key="2">
    <source>
        <dbReference type="ARBA" id="ARBA00004496"/>
    </source>
</evidence>
<evidence type="ECO:0000313" key="14">
    <source>
        <dbReference type="Proteomes" id="UP001139559"/>
    </source>
</evidence>
<comment type="function">
    <text evidence="1">The phosphoenolpyruvate-dependent sugar phosphotransferase system (sugar PTS), a major carbohydrate active transport system, catalyzes the phosphorylation of incoming sugar substrates concomitantly with their translocation across the cell membrane. The enzyme II FruAB PTS system is involved in fructose transport.</text>
</comment>
<dbReference type="PRINTS" id="PR00107">
    <property type="entry name" value="PHOSPHOCPHPR"/>
</dbReference>
<dbReference type="SUPFAM" id="SSF55804">
    <property type="entry name" value="Phoshotransferase/anion transport protein"/>
    <property type="match status" value="2"/>
</dbReference>
<keyword evidence="4" id="KW-0813">Transport</keyword>
<keyword evidence="9" id="KW-0598">Phosphotransferase system</keyword>
<dbReference type="GO" id="GO:0090563">
    <property type="term" value="F:protein-phosphocysteine-sugar phosphotransferase activity"/>
    <property type="evidence" value="ECO:0007669"/>
    <property type="project" value="TreeGrafter"/>
</dbReference>
<dbReference type="Pfam" id="PF00381">
    <property type="entry name" value="PTS-HPr"/>
    <property type="match status" value="1"/>
</dbReference>
<evidence type="ECO:0000256" key="9">
    <source>
        <dbReference type="ARBA" id="ARBA00022683"/>
    </source>
</evidence>
<dbReference type="InterPro" id="IPR035895">
    <property type="entry name" value="HPr-like_sf"/>
</dbReference>
<comment type="caution">
    <text evidence="13">The sequence shown here is derived from an EMBL/GenBank/DDBJ whole genome shotgun (WGS) entry which is preliminary data.</text>
</comment>
<dbReference type="EMBL" id="JAJHVV010000001">
    <property type="protein sequence ID" value="MCK6261906.1"/>
    <property type="molecule type" value="Genomic_DNA"/>
</dbReference>
<dbReference type="PROSITE" id="PS00369">
    <property type="entry name" value="PTS_HPR_HIS"/>
    <property type="match status" value="1"/>
</dbReference>
<gene>
    <name evidence="13" type="primary">fruB</name>
    <name evidence="13" type="ORF">KP803_01305</name>
</gene>
<dbReference type="GO" id="GO:0009401">
    <property type="term" value="P:phosphoenolpyruvate-dependent sugar phosphotransferase system"/>
    <property type="evidence" value="ECO:0007669"/>
    <property type="project" value="UniProtKB-KW"/>
</dbReference>
<evidence type="ECO:0000256" key="1">
    <source>
        <dbReference type="ARBA" id="ARBA00003136"/>
    </source>
</evidence>
<dbReference type="AlphaFoldDB" id="A0A9X2BFK2"/>
<dbReference type="GO" id="GO:0005886">
    <property type="term" value="C:plasma membrane"/>
    <property type="evidence" value="ECO:0007669"/>
    <property type="project" value="TreeGrafter"/>
</dbReference>
<accession>A0A9X2BFK2</accession>
<dbReference type="Gene3D" id="3.40.930.10">
    <property type="entry name" value="Mannitol-specific EII, Chain A"/>
    <property type="match status" value="2"/>
</dbReference>
<dbReference type="CDD" id="cd00211">
    <property type="entry name" value="PTS_IIA_fru"/>
    <property type="match status" value="1"/>
</dbReference>
<evidence type="ECO:0000256" key="10">
    <source>
        <dbReference type="ARBA" id="ARBA00022777"/>
    </source>
</evidence>